<feature type="domain" description="Pili assembly chaperone C-terminal" evidence="11">
    <location>
        <begin position="163"/>
        <end position="225"/>
    </location>
</feature>
<dbReference type="InterPro" id="IPR016147">
    <property type="entry name" value="Pili_assmbl_chaperone_N"/>
</dbReference>
<evidence type="ECO:0000256" key="7">
    <source>
        <dbReference type="ARBA" id="ARBA00023319"/>
    </source>
</evidence>
<dbReference type="Pfam" id="PF00345">
    <property type="entry name" value="PapD_N"/>
    <property type="match status" value="1"/>
</dbReference>
<keyword evidence="7" id="KW-0393">Immunoglobulin domain</keyword>
<dbReference type="PROSITE" id="PS00635">
    <property type="entry name" value="PILI_CHAPERONE"/>
    <property type="match status" value="1"/>
</dbReference>
<dbReference type="GO" id="GO:0030288">
    <property type="term" value="C:outer membrane-bounded periplasmic space"/>
    <property type="evidence" value="ECO:0007669"/>
    <property type="project" value="InterPro"/>
</dbReference>
<evidence type="ECO:0000256" key="6">
    <source>
        <dbReference type="ARBA" id="ARBA00023186"/>
    </source>
</evidence>
<keyword evidence="6 8" id="KW-0143">Chaperone</keyword>
<dbReference type="Pfam" id="PF02753">
    <property type="entry name" value="PapD_C"/>
    <property type="match status" value="1"/>
</dbReference>
<dbReference type="EMBL" id="UHJG01000001">
    <property type="protein sequence ID" value="SUP99329.1"/>
    <property type="molecule type" value="Genomic_DNA"/>
</dbReference>
<name>A0A380QMB3_YERRU</name>
<reference evidence="12 13" key="1">
    <citation type="submission" date="2018-06" db="EMBL/GenBank/DDBJ databases">
        <authorList>
            <consortium name="Pathogen Informatics"/>
            <person name="Doyle S."/>
        </authorList>
    </citation>
    <scope>NUCLEOTIDE SEQUENCE [LARGE SCALE GENOMIC DNA]</scope>
    <source>
        <strain evidence="12 13">NCTC10476</strain>
    </source>
</reference>
<evidence type="ECO:0000256" key="3">
    <source>
        <dbReference type="ARBA" id="ARBA00022558"/>
    </source>
</evidence>
<comment type="subcellular location">
    <subcellularLocation>
        <location evidence="1 8">Periplasm</location>
    </subcellularLocation>
</comment>
<dbReference type="OrthoDB" id="9131059at2"/>
<dbReference type="InterPro" id="IPR050643">
    <property type="entry name" value="Periplasmic_pilus_chap"/>
</dbReference>
<evidence type="ECO:0000313" key="13">
    <source>
        <dbReference type="Proteomes" id="UP000255169"/>
    </source>
</evidence>
<evidence type="ECO:0000256" key="8">
    <source>
        <dbReference type="RuleBase" id="RU003918"/>
    </source>
</evidence>
<evidence type="ECO:0000256" key="5">
    <source>
        <dbReference type="ARBA" id="ARBA00022764"/>
    </source>
</evidence>
<evidence type="ECO:0000256" key="2">
    <source>
        <dbReference type="ARBA" id="ARBA00007399"/>
    </source>
</evidence>
<evidence type="ECO:0000313" key="12">
    <source>
        <dbReference type="EMBL" id="SUP99329.1"/>
    </source>
</evidence>
<dbReference type="PANTHER" id="PTHR30251">
    <property type="entry name" value="PILUS ASSEMBLY CHAPERONE"/>
    <property type="match status" value="1"/>
</dbReference>
<dbReference type="RefSeq" id="WP_038242348.1">
    <property type="nucleotide sequence ID" value="NZ_CABIHT010000069.1"/>
</dbReference>
<accession>A0A380QMB3</accession>
<dbReference type="SUPFAM" id="SSF49354">
    <property type="entry name" value="PapD-like"/>
    <property type="match status" value="1"/>
</dbReference>
<dbReference type="AlphaFoldDB" id="A0A380QMB3"/>
<dbReference type="InterPro" id="IPR001829">
    <property type="entry name" value="Pili_assmbl_chaperone_bac"/>
</dbReference>
<feature type="signal peptide" evidence="9">
    <location>
        <begin position="1"/>
        <end position="23"/>
    </location>
</feature>
<dbReference type="InterPro" id="IPR008962">
    <property type="entry name" value="PapD-like_sf"/>
</dbReference>
<keyword evidence="13" id="KW-1185">Reference proteome</keyword>
<dbReference type="InterPro" id="IPR036316">
    <property type="entry name" value="Pili_assmbl_chap_C_dom_sf"/>
</dbReference>
<keyword evidence="5" id="KW-0574">Periplasm</keyword>
<keyword evidence="4 9" id="KW-0732">Signal</keyword>
<dbReference type="InterPro" id="IPR018046">
    <property type="entry name" value="Pili_assmbl_chaperone_CS"/>
</dbReference>
<gene>
    <name evidence="12" type="primary">faeE</name>
    <name evidence="12" type="ORF">NCTC10476_00559</name>
</gene>
<dbReference type="Gene3D" id="2.60.40.10">
    <property type="entry name" value="Immunoglobulins"/>
    <property type="match status" value="2"/>
</dbReference>
<keyword evidence="3" id="KW-1029">Fimbrium biogenesis</keyword>
<dbReference type="GeneID" id="66879279"/>
<comment type="similarity">
    <text evidence="2 8">Belongs to the periplasmic pilus chaperone family.</text>
</comment>
<sequence>MNKVLKQTLMATTLMLVMSQAMAAFSLNGTRFIYEGGKKNTSFEVSNGAKETYGGQVWVDNTDQAKDSVSLVPSPPFFKVKPGQKQIVRLMNVNPNLPKDRESLFWLNVQEVPPVQENNEGSVLAIAMNTQVKVFYRPKTLMDGRKDAEKNIKVGTENGRTVLKNPTPYYFAVVKVNHNGSEVKLSKAMMDALAQMAPYSEVSLGNMNLGSEVTVTAINDWGGEQTYAIK</sequence>
<dbReference type="GO" id="GO:0071555">
    <property type="term" value="P:cell wall organization"/>
    <property type="evidence" value="ECO:0007669"/>
    <property type="project" value="InterPro"/>
</dbReference>
<dbReference type="STRING" id="29486.UGYR_00740"/>
<dbReference type="Proteomes" id="UP000255169">
    <property type="component" value="Unassembled WGS sequence"/>
</dbReference>
<dbReference type="NCBIfam" id="NF011758">
    <property type="entry name" value="PRK15211.1"/>
    <property type="match status" value="1"/>
</dbReference>
<dbReference type="PANTHER" id="PTHR30251:SF2">
    <property type="entry name" value="FIMBRIAL CHAPERONE YADV-RELATED"/>
    <property type="match status" value="1"/>
</dbReference>
<feature type="chain" id="PRO_5017045954" evidence="9">
    <location>
        <begin position="24"/>
        <end position="230"/>
    </location>
</feature>
<dbReference type="PRINTS" id="PR00969">
    <property type="entry name" value="CHAPERONPILI"/>
</dbReference>
<organism evidence="12 13">
    <name type="scientific">Yersinia ruckeri</name>
    <dbReference type="NCBI Taxonomy" id="29486"/>
    <lineage>
        <taxon>Bacteria</taxon>
        <taxon>Pseudomonadati</taxon>
        <taxon>Pseudomonadota</taxon>
        <taxon>Gammaproteobacteria</taxon>
        <taxon>Enterobacterales</taxon>
        <taxon>Yersiniaceae</taxon>
        <taxon>Yersinia</taxon>
    </lineage>
</organism>
<evidence type="ECO:0000259" key="10">
    <source>
        <dbReference type="Pfam" id="PF00345"/>
    </source>
</evidence>
<evidence type="ECO:0000256" key="9">
    <source>
        <dbReference type="SAM" id="SignalP"/>
    </source>
</evidence>
<proteinExistence type="inferred from homology"/>
<feature type="domain" description="Pili assembly chaperone N-terminal" evidence="10">
    <location>
        <begin position="25"/>
        <end position="141"/>
    </location>
</feature>
<evidence type="ECO:0000256" key="1">
    <source>
        <dbReference type="ARBA" id="ARBA00004418"/>
    </source>
</evidence>
<evidence type="ECO:0000256" key="4">
    <source>
        <dbReference type="ARBA" id="ARBA00022729"/>
    </source>
</evidence>
<dbReference type="InterPro" id="IPR016148">
    <property type="entry name" value="Pili_assmbl_chaperone_C"/>
</dbReference>
<protein>
    <submittedName>
        <fullName evidence="12">Putative fimbrial chaperone protein</fullName>
    </submittedName>
</protein>
<evidence type="ECO:0000259" key="11">
    <source>
        <dbReference type="Pfam" id="PF02753"/>
    </source>
</evidence>
<dbReference type="SUPFAM" id="SSF49584">
    <property type="entry name" value="Periplasmic chaperone C-domain"/>
    <property type="match status" value="1"/>
</dbReference>
<dbReference type="InterPro" id="IPR013783">
    <property type="entry name" value="Ig-like_fold"/>
</dbReference>